<dbReference type="EMBL" id="BAABBN010000003">
    <property type="protein sequence ID" value="GAA3910869.1"/>
    <property type="molecule type" value="Genomic_DNA"/>
</dbReference>
<organism evidence="1 2">
    <name type="scientific">Litoribacillus peritrichatus</name>
    <dbReference type="NCBI Taxonomy" id="718191"/>
    <lineage>
        <taxon>Bacteria</taxon>
        <taxon>Pseudomonadati</taxon>
        <taxon>Pseudomonadota</taxon>
        <taxon>Gammaproteobacteria</taxon>
        <taxon>Oceanospirillales</taxon>
        <taxon>Oceanospirillaceae</taxon>
        <taxon>Litoribacillus</taxon>
    </lineage>
</organism>
<proteinExistence type="predicted"/>
<evidence type="ECO:0000313" key="2">
    <source>
        <dbReference type="Proteomes" id="UP001501565"/>
    </source>
</evidence>
<sequence length="74" mass="8454">MERYSKPNTCALIFGLHSLVKFETTMSNSNYIRRTPEQWQAIINDFSAPDLSGLQFCKQKIFNTPTFVNGGSVY</sequence>
<comment type="caution">
    <text evidence="1">The sequence shown here is derived from an EMBL/GenBank/DDBJ whole genome shotgun (WGS) entry which is preliminary data.</text>
</comment>
<protein>
    <submittedName>
        <fullName evidence="1">Uncharacterized protein</fullName>
    </submittedName>
</protein>
<accession>A0ABP7LY69</accession>
<name>A0ABP7LY69_9GAMM</name>
<dbReference type="Proteomes" id="UP001501565">
    <property type="component" value="Unassembled WGS sequence"/>
</dbReference>
<reference evidence="2" key="1">
    <citation type="journal article" date="2019" name="Int. J. Syst. Evol. Microbiol.">
        <title>The Global Catalogue of Microorganisms (GCM) 10K type strain sequencing project: providing services to taxonomists for standard genome sequencing and annotation.</title>
        <authorList>
            <consortium name="The Broad Institute Genomics Platform"/>
            <consortium name="The Broad Institute Genome Sequencing Center for Infectious Disease"/>
            <person name="Wu L."/>
            <person name="Ma J."/>
        </authorList>
    </citation>
    <scope>NUCLEOTIDE SEQUENCE [LARGE SCALE GENOMIC DNA]</scope>
    <source>
        <strain evidence="2">JCM 17551</strain>
    </source>
</reference>
<gene>
    <name evidence="1" type="ORF">GCM10022277_01850</name>
</gene>
<keyword evidence="2" id="KW-1185">Reference proteome</keyword>
<evidence type="ECO:0000313" key="1">
    <source>
        <dbReference type="EMBL" id="GAA3910869.1"/>
    </source>
</evidence>